<gene>
    <name evidence="13" type="ORF">PV328_003361</name>
</gene>
<dbReference type="Pfam" id="PF16061">
    <property type="entry name" value="DUF4803"/>
    <property type="match status" value="1"/>
</dbReference>
<reference evidence="13" key="2">
    <citation type="submission" date="2023-03" db="EMBL/GenBank/DDBJ databases">
        <authorList>
            <person name="Inwood S.N."/>
            <person name="Skelly J.G."/>
            <person name="Guhlin J."/>
            <person name="Harrop T.W.R."/>
            <person name="Goldson S.G."/>
            <person name="Dearden P.K."/>
        </authorList>
    </citation>
    <scope>NUCLEOTIDE SEQUENCE</scope>
    <source>
        <strain evidence="13">Irish</strain>
        <tissue evidence="13">Whole body</tissue>
    </source>
</reference>
<organism evidence="13 14">
    <name type="scientific">Microctonus aethiopoides</name>
    <dbReference type="NCBI Taxonomy" id="144406"/>
    <lineage>
        <taxon>Eukaryota</taxon>
        <taxon>Metazoa</taxon>
        <taxon>Ecdysozoa</taxon>
        <taxon>Arthropoda</taxon>
        <taxon>Hexapoda</taxon>
        <taxon>Insecta</taxon>
        <taxon>Pterygota</taxon>
        <taxon>Neoptera</taxon>
        <taxon>Endopterygota</taxon>
        <taxon>Hymenoptera</taxon>
        <taxon>Apocrita</taxon>
        <taxon>Ichneumonoidea</taxon>
        <taxon>Braconidae</taxon>
        <taxon>Euphorinae</taxon>
        <taxon>Microctonus</taxon>
    </lineage>
</organism>
<keyword evidence="2 9" id="KW-0493">Microtubule</keyword>
<feature type="topological domain" description="Cytoplasmic" evidence="9">
    <location>
        <begin position="1963"/>
        <end position="2593"/>
    </location>
</feature>
<dbReference type="GO" id="GO:0034214">
    <property type="term" value="P:protein hexamerization"/>
    <property type="evidence" value="ECO:0007669"/>
    <property type="project" value="UniProtKB-UniRule"/>
</dbReference>
<evidence type="ECO:0000256" key="3">
    <source>
        <dbReference type="ARBA" id="ARBA00022741"/>
    </source>
</evidence>
<keyword evidence="6 9" id="KW-0206">Cytoskeleton</keyword>
<evidence type="ECO:0000256" key="4">
    <source>
        <dbReference type="ARBA" id="ARBA00022840"/>
    </source>
</evidence>
<dbReference type="Gene3D" id="3.40.50.300">
    <property type="entry name" value="P-loop containing nucleotide triphosphate hydrolases"/>
    <property type="match status" value="1"/>
</dbReference>
<dbReference type="Gene3D" id="1.10.8.60">
    <property type="match status" value="1"/>
</dbReference>
<dbReference type="FunFam" id="1.20.58.80:FF:000006">
    <property type="entry name" value="Spastin"/>
    <property type="match status" value="1"/>
</dbReference>
<dbReference type="GO" id="GO:0031117">
    <property type="term" value="P:positive regulation of microtubule depolymerization"/>
    <property type="evidence" value="ECO:0007669"/>
    <property type="project" value="UniProtKB-UniRule"/>
</dbReference>
<dbReference type="PANTHER" id="PTHR23074">
    <property type="entry name" value="AAA DOMAIN-CONTAINING"/>
    <property type="match status" value="1"/>
</dbReference>
<reference evidence="13" key="1">
    <citation type="journal article" date="2023" name="bioRxiv">
        <title>Scaffold-level genome assemblies of two parasitoid biocontrol wasps reveal the parthenogenesis mechanism and an associated novel virus.</title>
        <authorList>
            <person name="Inwood S."/>
            <person name="Skelly J."/>
            <person name="Guhlin J."/>
            <person name="Harrop T."/>
            <person name="Goldson S."/>
            <person name="Dearden P."/>
        </authorList>
    </citation>
    <scope>NUCLEOTIDE SEQUENCE</scope>
    <source>
        <strain evidence="13">Irish</strain>
        <tissue evidence="13">Whole body</tissue>
    </source>
</reference>
<evidence type="ECO:0000256" key="8">
    <source>
        <dbReference type="ARBA" id="ARBA00036378"/>
    </source>
</evidence>
<evidence type="ECO:0000256" key="6">
    <source>
        <dbReference type="ARBA" id="ARBA00023212"/>
    </source>
</evidence>
<feature type="region of interest" description="Disordered" evidence="10">
    <location>
        <begin position="2227"/>
        <end position="2290"/>
    </location>
</feature>
<feature type="compositionally biased region" description="Low complexity" evidence="10">
    <location>
        <begin position="1439"/>
        <end position="1454"/>
    </location>
</feature>
<sequence length="2593" mass="289043">MDLIQLIDFQQPILIEQNEIDNNNGTLRCETFKTIKNIKPKMYKGVGDMQCYGWVDSCQSIRDDITRRKPAVYCFSDHYKRLTWVRDTNYHQYGYENRRCRRIKLESDEAIKSKKDYISNACLCKCTRKSDNPKLNTTNWAFSLQPQISDIENNKVVTGVRIANHSKIIHLEIKESRIGSYKDDSWKSPGSLEGLIRDVDYSFLQPDSRSINLDKIVVPADYVVTGVKFIKIRSTYAAGQEWTLRLEVQGTKFDVAARKLLKNTSTWFNSDTSAAPLKYYGQNRSRIFMERWDPLSPVHNDDKKCIPNTYIKFTTTKLNEDLGRFTIPYMSTRPVELKTNRFLSGISLLYKGKSGYVGYIAPGIHLNLNITFENNTTDIIMAKENKTEFFMNKDVEDVTIPNENQIESGFPNDKKIAGSRMENITINTTTEESIGKGYTIDESRIQLTTEKTNGANENSIDAKNEQGNTMKAKETLEPNTTEVVVGERNMRDGQNTASILTRESMKNKFPTIGSTESSIKDEYSEINGTKEIMSIVNAIEENIKERNTLEITTGKENLLQKSVFETNTTGATIGKGNTTHAEFIKVNPLGTTNKNESITKANSPAKVITAGISISEGQTTESVALKRSMRHKLHENESPENIILDAYSDKKTTVKTLSAGNAIEAITENESTTIVAQLESTTAGKILSEMSVKERNKMEVISEEQNMILARAIVIPSTSEATTERSSMTEEQTKTPTTTDRSVQEEIYESESSDINMTDEYLENDTTEEIMKAGNTIEPTTENDSVTITGQSESTTAEISADISLKGKNEMETTSKERNMLLAGATVEPSMTETSTEESRITEGKTTTITTTDRSMQEEIYKSESSDINMIDAHSEKSTTEEIMKVGNTIEPTTENESVTITGQFESTTAEKILLEMSVKERNKMEVTTEIQNMILVGPTVKPSMTETTPERNSMIEGQTIGSTTTDRSMQEEIYKSESSDINMTDEYLENDTTEEIMKAENTIEPTTENESVTITGQSESTTAEISADISLKEKNEMETTSKEQNMWLAGATVEASMTETSTEESRITEGQTMTITTTDRSMQKEIYKSESSDINMTNGYLENDTSEEIMEVAYSTEPTTEYQSATVGTQSEPTITEMSADISLEEKNIMETTSEEQNIILTGAFEIMEAENAIKPTTENLSVTIATQLKSTTPKISVDISLEEKNIMEATSEEQNIMLTGTFVKPSTTETSTEESRITEGQTITITTTDRSMQEEIYKSESSDINMTNGYLENDTSEEIMEAENAIKPTTENLSVTIATQSESTTTEISVDISLEEKNQTEATTEKQNKILAGATVKPSVTEATTERSSMIEGQTITSTTTVRSMQEEIYKSESSDINMIDGYLEKNTTEEITEAGNAIEPTTEYQRVTITEKSTNNIITETTGVRKALIEEYEIDSNTSESTLGEETSTNEIMSKENTVKDPDEEETSTKVVIEETTVMVPKIMTPNTLETITDEKNVTEGQSMASTITNQSMGNELYTSESSDIRMLDAYSEKNKTAEFTLLGDTIETMTKNHNITIASQTKSITVTEIPSEESVKERNKTETITEIAKTSTLDTNAEVEHMKEAQNLEANVVGKVRIDKFPKYVLKERPSVPTIENESMTDTIEKEGMIVTEKKLTEKIINETITAKENTAVPQSTNFNMTKEADTMNEFLISLSESSATEAISQNELMIEKSTNDIIAEDESILVASPTTNNTMADKIIQKESIINLRTAGMNTIKAISDEKTITEKQTIDAITTERSLKNELQTSGSSEINENTIKPTTKIENIAIKTQSSNNSITDKTTEKTIMQNDEPAMDNSILESIATTGSITEKTTISQRPRQEMSYNDGGRSLRKSGSKSPKKLRVTKTENSDKATTTISYGNNHHHHHRHHHYHRHNFIEAPQPSIHKRNLYIVSFPLILVFNLLRTLLYQLFVVFKYIYASTGHLIRRRQANKGQCQLEIIVRPEPSTNELLAISSVGRQDNNTVDMSQITKRTTGPGPGDPLLAKQKHHHRRAFEFISKALKIDEENEGHKEMAIELYKKGIGELEKGVAVECYGGKGEVYERAQRLHEKMRANLAMAKDRLDFLANVCSLKKLEITNDCRGGLKTTTSENCTEVYPRLRRNTAGVIHANETLMDTNNITNRHSNNTNTANVNNGIQTQISKSTQRPRSPKSNCNIRVPEASGRKLAVPGKRIAGGVMNKSQTLPRSMGRSAPILPCHRTTPIKPSGTPPSIKRQLSVPGNGSPIRRPVTPSGSSSNRGTPTRKIPILKGVDSKLAQVILDEILEGSPAVLWDDVAGQDVAKQALQEMVILPSIRPELFTGLRTPARGLLLFGPPGNGKTLLARAVATQCNATFFSISAASLTSKYVGEGEKLVRALFAIARELQPSVIFIDEVDSLLSERRDNEHEASRRLKTEFLVEFDGLPSNPDERVLVMAATNRPQELDEAALRRFTKRVYVTLPDLQTRIMLLKRLLAKHNDPLSAEELFEMAVLTEGYSGSDLTGLAKDAALGPIRELNPEQVKALDLNLVRNITLKDFLDSLKRIRRSVSPSSLAAYEKWSLEYGDVSL</sequence>
<evidence type="ECO:0000259" key="11">
    <source>
        <dbReference type="SMART" id="SM00382"/>
    </source>
</evidence>
<feature type="compositionally biased region" description="Polar residues" evidence="10">
    <location>
        <begin position="1897"/>
        <end position="1906"/>
    </location>
</feature>
<comment type="subcellular location">
    <subcellularLocation>
        <location evidence="9">Membrane</location>
        <topology evidence="9">Peripheral membrane protein</topology>
    </subcellularLocation>
    <subcellularLocation>
        <location evidence="9">Cytoplasm</location>
        <location evidence="9">Cytoskeleton</location>
        <location evidence="9">Microtubule organizing center</location>
        <location evidence="9">Centrosome</location>
    </subcellularLocation>
    <subcellularLocation>
        <location evidence="9">Cytoplasm</location>
        <location evidence="9">Cytoskeleton</location>
    </subcellularLocation>
    <text evidence="9">Forms an intramembrane hairpin-like structure in the membrane.</text>
</comment>
<dbReference type="InterPro" id="IPR007330">
    <property type="entry name" value="MIT_dom"/>
</dbReference>
<evidence type="ECO:0000256" key="9">
    <source>
        <dbReference type="HAMAP-Rule" id="MF_03021"/>
    </source>
</evidence>
<proteinExistence type="inferred from homology"/>
<accession>A0AA39KKH2</accession>
<keyword evidence="5 9" id="KW-0472">Membrane</keyword>
<keyword evidence="14" id="KW-1185">Reference proteome</keyword>
<dbReference type="FunFam" id="1.10.8.60:FF:000022">
    <property type="entry name" value="Fidgetin like 1"/>
    <property type="match status" value="1"/>
</dbReference>
<dbReference type="InterPro" id="IPR032062">
    <property type="entry name" value="DUF4803"/>
</dbReference>
<dbReference type="Proteomes" id="UP001168990">
    <property type="component" value="Unassembled WGS sequence"/>
</dbReference>
<evidence type="ECO:0000259" key="12">
    <source>
        <dbReference type="SMART" id="SM00745"/>
    </source>
</evidence>
<dbReference type="CDD" id="cd19524">
    <property type="entry name" value="RecA-like_spastin"/>
    <property type="match status" value="1"/>
</dbReference>
<dbReference type="InterPro" id="IPR041569">
    <property type="entry name" value="AAA_lid_3"/>
</dbReference>
<keyword evidence="1 9" id="KW-0963">Cytoplasm</keyword>
<dbReference type="GO" id="GO:0051013">
    <property type="term" value="P:microtubule severing"/>
    <property type="evidence" value="ECO:0007669"/>
    <property type="project" value="UniProtKB-UniRule"/>
</dbReference>
<evidence type="ECO:0000313" key="13">
    <source>
        <dbReference type="EMBL" id="KAK0164784.1"/>
    </source>
</evidence>
<dbReference type="InterPro" id="IPR003593">
    <property type="entry name" value="AAA+_ATPase"/>
</dbReference>
<feature type="binding site" evidence="9">
    <location>
        <begin position="2359"/>
        <end position="2366"/>
    </location>
    <ligand>
        <name>ATP</name>
        <dbReference type="ChEBI" id="CHEBI:30616"/>
    </ligand>
</feature>
<dbReference type="InterPro" id="IPR036181">
    <property type="entry name" value="MIT_dom_sf"/>
</dbReference>
<dbReference type="SUPFAM" id="SSF52540">
    <property type="entry name" value="P-loop containing nucleoside triphosphate hydrolases"/>
    <property type="match status" value="1"/>
</dbReference>
<dbReference type="GO" id="GO:0005874">
    <property type="term" value="C:microtubule"/>
    <property type="evidence" value="ECO:0007669"/>
    <property type="project" value="UniProtKB-UniRule"/>
</dbReference>
<evidence type="ECO:0000256" key="5">
    <source>
        <dbReference type="ARBA" id="ARBA00023136"/>
    </source>
</evidence>
<dbReference type="PANTHER" id="PTHR23074:SF86">
    <property type="entry name" value="SPASTIN"/>
    <property type="match status" value="1"/>
</dbReference>
<protein>
    <recommendedName>
        <fullName evidence="9">Spastin</fullName>
        <ecNumber evidence="9">5.6.1.1</ecNumber>
    </recommendedName>
</protein>
<dbReference type="InterPro" id="IPR015415">
    <property type="entry name" value="Spast_Vps4_C"/>
</dbReference>
<dbReference type="PROSITE" id="PS00674">
    <property type="entry name" value="AAA"/>
    <property type="match status" value="1"/>
</dbReference>
<feature type="intramembrane region" description="Helical" evidence="9">
    <location>
        <begin position="1942"/>
        <end position="1962"/>
    </location>
</feature>
<comment type="function">
    <text evidence="9">ATP-dependent microtubule severing protein. Microtubule severing may promote reorganization of cellular microtubule arrays and the release of microtubules from the microtubule organizing center following nucleation.</text>
</comment>
<dbReference type="InterPro" id="IPR003959">
    <property type="entry name" value="ATPase_AAA_core"/>
</dbReference>
<evidence type="ECO:0000256" key="2">
    <source>
        <dbReference type="ARBA" id="ARBA00022701"/>
    </source>
</evidence>
<feature type="region of interest" description="Disordered" evidence="10">
    <location>
        <begin position="1439"/>
        <end position="1471"/>
    </location>
</feature>
<feature type="compositionally biased region" description="Basic residues" evidence="10">
    <location>
        <begin position="1907"/>
        <end position="1917"/>
    </location>
</feature>
<dbReference type="HAMAP" id="MF_03021">
    <property type="entry name" value="Spastin"/>
    <property type="match status" value="1"/>
</dbReference>
<dbReference type="GO" id="GO:0005694">
    <property type="term" value="C:chromosome"/>
    <property type="evidence" value="ECO:0007669"/>
    <property type="project" value="UniProtKB-ARBA"/>
</dbReference>
<keyword evidence="3 9" id="KW-0547">Nucleotide-binding</keyword>
<feature type="domain" description="AAA+ ATPase" evidence="11">
    <location>
        <begin position="2351"/>
        <end position="2487"/>
    </location>
</feature>
<dbReference type="Pfam" id="PF00004">
    <property type="entry name" value="AAA"/>
    <property type="match status" value="1"/>
</dbReference>
<dbReference type="InterPro" id="IPR027417">
    <property type="entry name" value="P-loop_NTPase"/>
</dbReference>
<feature type="region of interest" description="Disordered" evidence="10">
    <location>
        <begin position="718"/>
        <end position="752"/>
    </location>
</feature>
<dbReference type="SUPFAM" id="SSF116846">
    <property type="entry name" value="MIT domain"/>
    <property type="match status" value="1"/>
</dbReference>
<dbReference type="SMART" id="SM00382">
    <property type="entry name" value="AAA"/>
    <property type="match status" value="1"/>
</dbReference>
<keyword evidence="7 9" id="KW-0413">Isomerase</keyword>
<comment type="subunit">
    <text evidence="9">Homohexamer. The homohexamer is stabilized by ATP-binding. The homohexamer may adopt a ring conformation through which microtubules pass prior to being severed. Interacts with microtubules.</text>
</comment>
<dbReference type="GO" id="GO:0005819">
    <property type="term" value="C:spindle"/>
    <property type="evidence" value="ECO:0007669"/>
    <property type="project" value="UniProtKB-UniRule"/>
</dbReference>
<evidence type="ECO:0000256" key="1">
    <source>
        <dbReference type="ARBA" id="ARBA00022490"/>
    </source>
</evidence>
<feature type="topological domain" description="Cytoplasmic" evidence="9">
    <location>
        <begin position="1"/>
        <end position="1941"/>
    </location>
</feature>
<dbReference type="InterPro" id="IPR017179">
    <property type="entry name" value="Spastin"/>
</dbReference>
<dbReference type="FunFam" id="3.40.50.300:FF:000093">
    <property type="entry name" value="Fidgetin-like 1"/>
    <property type="match status" value="1"/>
</dbReference>
<dbReference type="GO" id="GO:0016020">
    <property type="term" value="C:membrane"/>
    <property type="evidence" value="ECO:0007669"/>
    <property type="project" value="UniProtKB-SubCell"/>
</dbReference>
<comment type="catalytic activity">
    <reaction evidence="8 9">
        <text>n ATP + n H2O + a microtubule = n ADP + n phosphate + (n+1) alpha/beta tubulin heterodimers.</text>
        <dbReference type="EC" id="5.6.1.1"/>
    </reaction>
</comment>
<dbReference type="InterPro" id="IPR050304">
    <property type="entry name" value="MT-severing_AAA_ATPase"/>
</dbReference>
<dbReference type="GO" id="GO:0016887">
    <property type="term" value="F:ATP hydrolysis activity"/>
    <property type="evidence" value="ECO:0007669"/>
    <property type="project" value="InterPro"/>
</dbReference>
<name>A0AA39KKH2_9HYME</name>
<feature type="compositionally biased region" description="Basic residues" evidence="10">
    <location>
        <begin position="1875"/>
        <end position="1889"/>
    </location>
</feature>
<dbReference type="Pfam" id="PF09336">
    <property type="entry name" value="Vps4_C"/>
    <property type="match status" value="1"/>
</dbReference>
<dbReference type="GO" id="GO:0008568">
    <property type="term" value="F:microtubule severing ATPase activity"/>
    <property type="evidence" value="ECO:0007669"/>
    <property type="project" value="UniProtKB-UniRule"/>
</dbReference>
<dbReference type="Pfam" id="PF17862">
    <property type="entry name" value="AAA_lid_3"/>
    <property type="match status" value="1"/>
</dbReference>
<dbReference type="GO" id="GO:0000070">
    <property type="term" value="P:mitotic sister chromatid segregation"/>
    <property type="evidence" value="ECO:0007669"/>
    <property type="project" value="UniProtKB-ARBA"/>
</dbReference>
<feature type="region of interest" description="Disordered" evidence="10">
    <location>
        <begin position="1849"/>
        <end position="1917"/>
    </location>
</feature>
<dbReference type="EMBL" id="JAQQBS010001422">
    <property type="protein sequence ID" value="KAK0164784.1"/>
    <property type="molecule type" value="Genomic_DNA"/>
</dbReference>
<evidence type="ECO:0000313" key="14">
    <source>
        <dbReference type="Proteomes" id="UP001168990"/>
    </source>
</evidence>
<dbReference type="SMART" id="SM00745">
    <property type="entry name" value="MIT"/>
    <property type="match status" value="1"/>
</dbReference>
<dbReference type="Gene3D" id="1.20.58.80">
    <property type="entry name" value="Phosphotransferase system, lactose/cellobiose-type IIA subunit"/>
    <property type="match status" value="1"/>
</dbReference>
<feature type="compositionally biased region" description="Polar residues" evidence="10">
    <location>
        <begin position="2277"/>
        <end position="2286"/>
    </location>
</feature>
<dbReference type="GO" id="GO:0008017">
    <property type="term" value="F:microtubule binding"/>
    <property type="evidence" value="ECO:0007669"/>
    <property type="project" value="UniProtKB-UniRule"/>
</dbReference>
<comment type="caution">
    <text evidence="13">The sequence shown here is derived from an EMBL/GenBank/DDBJ whole genome shotgun (WGS) entry which is preliminary data.</text>
</comment>
<dbReference type="GO" id="GO:0005813">
    <property type="term" value="C:centrosome"/>
    <property type="evidence" value="ECO:0007669"/>
    <property type="project" value="UniProtKB-SubCell"/>
</dbReference>
<comment type="similarity">
    <text evidence="9">Belongs to the AAA ATPase family. Spastin subfamily.</text>
</comment>
<evidence type="ECO:0000256" key="10">
    <source>
        <dbReference type="SAM" id="MobiDB-lite"/>
    </source>
</evidence>
<dbReference type="InterPro" id="IPR003960">
    <property type="entry name" value="ATPase_AAA_CS"/>
</dbReference>
<feature type="compositionally biased region" description="Polar residues" evidence="10">
    <location>
        <begin position="1849"/>
        <end position="1862"/>
    </location>
</feature>
<dbReference type="EC" id="5.6.1.1" evidence="9"/>
<dbReference type="GO" id="GO:0005737">
    <property type="term" value="C:cytoplasm"/>
    <property type="evidence" value="ECO:0007669"/>
    <property type="project" value="UniProtKB-UniRule"/>
</dbReference>
<dbReference type="CDD" id="cd02679">
    <property type="entry name" value="MIT_spastin"/>
    <property type="match status" value="1"/>
</dbReference>
<evidence type="ECO:0000256" key="7">
    <source>
        <dbReference type="ARBA" id="ARBA00023235"/>
    </source>
</evidence>
<keyword evidence="4 9" id="KW-0067">ATP-binding</keyword>
<feature type="domain" description="MIT" evidence="12">
    <location>
        <begin position="2032"/>
        <end position="2110"/>
    </location>
</feature>
<dbReference type="GO" id="GO:0005524">
    <property type="term" value="F:ATP binding"/>
    <property type="evidence" value="ECO:0007669"/>
    <property type="project" value="UniProtKB-UniRule"/>
</dbReference>